<reference evidence="1 2" key="1">
    <citation type="submission" date="2019-02" db="EMBL/GenBank/DDBJ databases">
        <title>Deep-cultivation of Planctomycetes and their phenomic and genomic characterization uncovers novel biology.</title>
        <authorList>
            <person name="Wiegand S."/>
            <person name="Jogler M."/>
            <person name="Boedeker C."/>
            <person name="Pinto D."/>
            <person name="Vollmers J."/>
            <person name="Rivas-Marin E."/>
            <person name="Kohn T."/>
            <person name="Peeters S.H."/>
            <person name="Heuer A."/>
            <person name="Rast P."/>
            <person name="Oberbeckmann S."/>
            <person name="Bunk B."/>
            <person name="Jeske O."/>
            <person name="Meyerdierks A."/>
            <person name="Storesund J.E."/>
            <person name="Kallscheuer N."/>
            <person name="Luecker S."/>
            <person name="Lage O.M."/>
            <person name="Pohl T."/>
            <person name="Merkel B.J."/>
            <person name="Hornburger P."/>
            <person name="Mueller R.-W."/>
            <person name="Bruemmer F."/>
            <person name="Labrenz M."/>
            <person name="Spormann A.M."/>
            <person name="Op den Camp H."/>
            <person name="Overmann J."/>
            <person name="Amann R."/>
            <person name="Jetten M.S.M."/>
            <person name="Mascher T."/>
            <person name="Medema M.H."/>
            <person name="Devos D.P."/>
            <person name="Kaster A.-K."/>
            <person name="Ovreas L."/>
            <person name="Rohde M."/>
            <person name="Galperin M.Y."/>
            <person name="Jogler C."/>
        </authorList>
    </citation>
    <scope>NUCLEOTIDE SEQUENCE [LARGE SCALE GENOMIC DNA]</scope>
    <source>
        <strain evidence="1 2">Pan181</strain>
    </source>
</reference>
<dbReference type="EMBL" id="CP036278">
    <property type="protein sequence ID" value="QDU55434.1"/>
    <property type="molecule type" value="Genomic_DNA"/>
</dbReference>
<accession>A0A518AL79</accession>
<evidence type="ECO:0000313" key="2">
    <source>
        <dbReference type="Proteomes" id="UP000315750"/>
    </source>
</evidence>
<dbReference type="KEGG" id="amuc:Pan181_16230"/>
<name>A0A518AL79_9BACT</name>
<keyword evidence="2" id="KW-1185">Reference proteome</keyword>
<protein>
    <recommendedName>
        <fullName evidence="3">Antitoxin ParD4</fullName>
    </recommendedName>
</protein>
<dbReference type="RefSeq" id="WP_145246297.1">
    <property type="nucleotide sequence ID" value="NZ_CP036278.1"/>
</dbReference>
<organism evidence="1 2">
    <name type="scientific">Aeoliella mucimassa</name>
    <dbReference type="NCBI Taxonomy" id="2527972"/>
    <lineage>
        <taxon>Bacteria</taxon>
        <taxon>Pseudomonadati</taxon>
        <taxon>Planctomycetota</taxon>
        <taxon>Planctomycetia</taxon>
        <taxon>Pirellulales</taxon>
        <taxon>Lacipirellulaceae</taxon>
        <taxon>Aeoliella</taxon>
    </lineage>
</organism>
<dbReference type="Proteomes" id="UP000315750">
    <property type="component" value="Chromosome"/>
</dbReference>
<evidence type="ECO:0000313" key="1">
    <source>
        <dbReference type="EMBL" id="QDU55434.1"/>
    </source>
</evidence>
<dbReference type="AlphaFoldDB" id="A0A518AL79"/>
<evidence type="ECO:0008006" key="3">
    <source>
        <dbReference type="Google" id="ProtNLM"/>
    </source>
</evidence>
<gene>
    <name evidence="1" type="ORF">Pan181_16230</name>
</gene>
<proteinExistence type="predicted"/>
<sequence length="76" mass="8408">MELSISLATQQKIDAQLATGKFSHAEDVINEALDLYAEHQATLTDLEDSLRDIEAGRLRPIGEVANEVRSARGWQT</sequence>
<dbReference type="InterPro" id="IPR038296">
    <property type="entry name" value="ParD_sf"/>
</dbReference>
<dbReference type="Gene3D" id="6.10.10.120">
    <property type="entry name" value="Antitoxin ParD1-like"/>
    <property type="match status" value="1"/>
</dbReference>